<dbReference type="PANTHER" id="PTHR23519:SF1">
    <property type="entry name" value="AUTOPHAGY-RELATED PROTEIN 22"/>
    <property type="match status" value="1"/>
</dbReference>
<sequence>MAEISAGKRIWGWYFFDWASQPYSTLLITFTFGPYVASVLQDGSRAQAAWGFGIGAAGVVMAVLAPVLGAIADRTARRLPFIWLFSAFYVVGSAMLWFAAPDDFNLINTMFFFGLGMVGMELATIFTNSMLPDLGPPEKTGRISGNGWAFGYSGGLIALVIMLLFFMEDEATGRTMIGLTLPFGLDAAAREGTRFVGPFTAIWYVVFIVPFFLWVREPRATRKISGADIKGALADLATSLRTLPQRPSLFAYLGSSMLYRDGLNGAYAFGTIFAAGVLDWTVVQTGTFGILAIIAGAVCALIGGRADDRFGPKPVIIAAVLTLSLAVIACLFITRDQVFGIPVVPGSSLPDIAFYGIGVMIGAGGGVLQSASRTMMVRQADPERMTEAFGLYGLAGKATSFLAPLSIGAVTALTGSQQLGITPLIFLFALALFLLRYVRTDGDRAA</sequence>
<dbReference type="Pfam" id="PF11700">
    <property type="entry name" value="ATG22"/>
    <property type="match status" value="1"/>
</dbReference>
<dbReference type="RefSeq" id="WP_142834698.1">
    <property type="nucleotide sequence ID" value="NZ_VFSV01000014.1"/>
</dbReference>
<dbReference type="InterPro" id="IPR036259">
    <property type="entry name" value="MFS_trans_sf"/>
</dbReference>
<keyword evidence="5 6" id="KW-0472">Membrane</keyword>
<feature type="transmembrane region" description="Helical" evidence="6">
    <location>
        <begin position="106"/>
        <end position="126"/>
    </location>
</feature>
<dbReference type="Proteomes" id="UP000318590">
    <property type="component" value="Unassembled WGS sequence"/>
</dbReference>
<dbReference type="InterPro" id="IPR050495">
    <property type="entry name" value="ATG22/LtaA_families"/>
</dbReference>
<feature type="transmembrane region" description="Helical" evidence="6">
    <location>
        <begin position="354"/>
        <end position="371"/>
    </location>
</feature>
<evidence type="ECO:0000256" key="3">
    <source>
        <dbReference type="ARBA" id="ARBA00022692"/>
    </source>
</evidence>
<feature type="transmembrane region" description="Helical" evidence="6">
    <location>
        <begin position="419"/>
        <end position="438"/>
    </location>
</feature>
<keyword evidence="2" id="KW-0813">Transport</keyword>
<dbReference type="PANTHER" id="PTHR23519">
    <property type="entry name" value="AUTOPHAGY-RELATED PROTEIN 22"/>
    <property type="match status" value="1"/>
</dbReference>
<feature type="transmembrane region" description="Helical" evidence="6">
    <location>
        <begin position="81"/>
        <end position="100"/>
    </location>
</feature>
<evidence type="ECO:0000256" key="2">
    <source>
        <dbReference type="ARBA" id="ARBA00022448"/>
    </source>
</evidence>
<dbReference type="GO" id="GO:0012505">
    <property type="term" value="C:endomembrane system"/>
    <property type="evidence" value="ECO:0007669"/>
    <property type="project" value="UniProtKB-SubCell"/>
</dbReference>
<gene>
    <name evidence="7" type="ORF">FEV53_10125</name>
</gene>
<accession>A0A547Q2N7</accession>
<dbReference type="SUPFAM" id="SSF103473">
    <property type="entry name" value="MFS general substrate transporter"/>
    <property type="match status" value="1"/>
</dbReference>
<feature type="transmembrane region" description="Helical" evidence="6">
    <location>
        <begin position="12"/>
        <end position="36"/>
    </location>
</feature>
<comment type="subcellular location">
    <subcellularLocation>
        <location evidence="1">Endomembrane system</location>
        <topology evidence="1">Multi-pass membrane protein</topology>
    </subcellularLocation>
</comment>
<dbReference type="EMBL" id="VFSV01000014">
    <property type="protein sequence ID" value="TRD20644.1"/>
    <property type="molecule type" value="Genomic_DNA"/>
</dbReference>
<feature type="transmembrane region" description="Helical" evidence="6">
    <location>
        <begin position="286"/>
        <end position="303"/>
    </location>
</feature>
<evidence type="ECO:0000313" key="8">
    <source>
        <dbReference type="Proteomes" id="UP000318590"/>
    </source>
</evidence>
<evidence type="ECO:0000313" key="7">
    <source>
        <dbReference type="EMBL" id="TRD20644.1"/>
    </source>
</evidence>
<keyword evidence="3 6" id="KW-0812">Transmembrane</keyword>
<feature type="transmembrane region" description="Helical" evidence="6">
    <location>
        <begin position="147"/>
        <end position="167"/>
    </location>
</feature>
<dbReference type="AlphaFoldDB" id="A0A547Q2N7"/>
<dbReference type="InterPro" id="IPR024671">
    <property type="entry name" value="Atg22-like"/>
</dbReference>
<evidence type="ECO:0000256" key="1">
    <source>
        <dbReference type="ARBA" id="ARBA00004127"/>
    </source>
</evidence>
<comment type="caution">
    <text evidence="7">The sequence shown here is derived from an EMBL/GenBank/DDBJ whole genome shotgun (WGS) entry which is preliminary data.</text>
</comment>
<dbReference type="OrthoDB" id="9768783at2"/>
<evidence type="ECO:0000256" key="4">
    <source>
        <dbReference type="ARBA" id="ARBA00022989"/>
    </source>
</evidence>
<keyword evidence="4 6" id="KW-1133">Transmembrane helix</keyword>
<keyword evidence="8" id="KW-1185">Reference proteome</keyword>
<feature type="transmembrane region" description="Helical" evidence="6">
    <location>
        <begin position="195"/>
        <end position="215"/>
    </location>
</feature>
<name>A0A547Q2N7_9RHOB</name>
<feature type="transmembrane region" description="Helical" evidence="6">
    <location>
        <begin position="48"/>
        <end position="69"/>
    </location>
</feature>
<feature type="transmembrane region" description="Helical" evidence="6">
    <location>
        <begin position="391"/>
        <end position="413"/>
    </location>
</feature>
<evidence type="ECO:0000256" key="6">
    <source>
        <dbReference type="SAM" id="Phobius"/>
    </source>
</evidence>
<proteinExistence type="predicted"/>
<organism evidence="7 8">
    <name type="scientific">Palleronia caenipelagi</name>
    <dbReference type="NCBI Taxonomy" id="2489174"/>
    <lineage>
        <taxon>Bacteria</taxon>
        <taxon>Pseudomonadati</taxon>
        <taxon>Pseudomonadota</taxon>
        <taxon>Alphaproteobacteria</taxon>
        <taxon>Rhodobacterales</taxon>
        <taxon>Roseobacteraceae</taxon>
        <taxon>Palleronia</taxon>
    </lineage>
</organism>
<feature type="transmembrane region" description="Helical" evidence="6">
    <location>
        <begin position="315"/>
        <end position="334"/>
    </location>
</feature>
<dbReference type="Gene3D" id="1.20.1250.20">
    <property type="entry name" value="MFS general substrate transporter like domains"/>
    <property type="match status" value="2"/>
</dbReference>
<protein>
    <submittedName>
        <fullName evidence="7">MFS transporter</fullName>
    </submittedName>
</protein>
<reference evidence="7 8" key="1">
    <citation type="submission" date="2019-06" db="EMBL/GenBank/DDBJ databases">
        <title>Paenimaribius caenipelagi gen. nov., sp. nov., isolated from a tidal flat.</title>
        <authorList>
            <person name="Yoon J.-H."/>
        </authorList>
    </citation>
    <scope>NUCLEOTIDE SEQUENCE [LARGE SCALE GENOMIC DNA]</scope>
    <source>
        <strain evidence="7 8">JBTF-M29</strain>
    </source>
</reference>
<evidence type="ECO:0000256" key="5">
    <source>
        <dbReference type="ARBA" id="ARBA00023136"/>
    </source>
</evidence>